<sequence>MIRDQIVLTDGLNNHSNTKGESVDFNDLYNSFKINWQLNSSYIISFTLTYTRQYKEAYNLAKMKHYVEYYPVHGNAQWYVIQQVEDGLDENGLPTLTITANHSLIDRMKNIRLDPRQPTENDPDVSGDSGSDSSSSSDNNNQQPGMTVTIKQTDVQQTYSLEEQLHKFIDNNNQQVQLEIHGTFPKMPAEATGSLYEWLGSNLASYGAFWIPDSDTLKVYDLSSLQQRTDTVFRYLNNMTTANLQSDGNDLVNDCWVYGGKVEKDITTVTASGGTSDGVTEAINGDWTQAIKNAASVSGIKVSDADVNKIKDQIRLESGGNETRMGGTDGLADGRATGLLQFKPGTFNYYCRPPYTNIMKGFDQLIAFFNIPNAVGQISGGLSGWSPHGAPISKAAIQIKPASDNSWGWPFPSVGEGSFSSGQLFGVQPGGGFRTNGFHDGLDFGSVDHPGSEIHAVHGETVTRIDWENGGIGYYVVITDSSGLNCEYQEAFLNRSNISVTTGQQVKTGDVIGIRTNNHLHLGITRASIPGAFSKAFTNDGTWLDPLSIIKNGGASSSGTGDSDDGGTTSSTTSESYYSLYYHYVDKDSQAKYGTHVGAPIIQASIYDMDALKTYVANTVKHDPPTSFTTTINDWQNLSLGNQVRVFAPEMNLDTWVTLMGISGNPFNPTQSPELTYNNTGLAIKSFIYAMAQDLHEINQTIVQNDIGVSIGTKQENHFAGEGTKKDKPTEERR</sequence>
<dbReference type="PANTHER" id="PTHR21666:SF287">
    <property type="entry name" value="CYTOPLASMIC MEMBRANE PROTEIN"/>
    <property type="match status" value="1"/>
</dbReference>
<evidence type="ECO:0000313" key="5">
    <source>
        <dbReference type="EMBL" id="PWT48121.1"/>
    </source>
</evidence>
<dbReference type="EMBL" id="QGHS01000027">
    <property type="protein sequence ID" value="PWT48121.1"/>
    <property type="molecule type" value="Genomic_DNA"/>
</dbReference>
<comment type="caution">
    <text evidence="5">The sequence shown here is derived from an EMBL/GenBank/DDBJ whole genome shotgun (WGS) entry which is preliminary data.</text>
</comment>
<reference evidence="5 6" key="1">
    <citation type="journal article" date="2018" name="Front. Microbiol.">
        <title>Comparative Genomics of the Herbivore Gut Symbiont Lactobacillus reuteri Reveals Genetic Diversity and Lifestyle Adaptation.</title>
        <authorList>
            <person name="Zhao J."/>
        </authorList>
    </citation>
    <scope>NUCLEOTIDE SEQUENCE [LARGE SCALE GENOMIC DNA]</scope>
    <source>
        <strain evidence="5 6">LR12</strain>
    </source>
</reference>
<feature type="domain" description="Prophage endopeptidase tail N-terminal" evidence="4">
    <location>
        <begin position="19"/>
        <end position="102"/>
    </location>
</feature>
<feature type="compositionally biased region" description="Basic and acidic residues" evidence="1">
    <location>
        <begin position="715"/>
        <end position="734"/>
    </location>
</feature>
<dbReference type="InterPro" id="IPR011055">
    <property type="entry name" value="Dup_hybrid_motif"/>
</dbReference>
<feature type="region of interest" description="Disordered" evidence="1">
    <location>
        <begin position="714"/>
        <end position="734"/>
    </location>
</feature>
<dbReference type="CDD" id="cd12797">
    <property type="entry name" value="M23_peptidase"/>
    <property type="match status" value="1"/>
</dbReference>
<accession>A0A317GJU5</accession>
<dbReference type="Pfam" id="PF18994">
    <property type="entry name" value="Prophage_tailD1"/>
    <property type="match status" value="1"/>
</dbReference>
<organism evidence="5 6">
    <name type="scientific">Limosilactobacillus reuteri</name>
    <name type="common">Lactobacillus reuteri</name>
    <dbReference type="NCBI Taxonomy" id="1598"/>
    <lineage>
        <taxon>Bacteria</taxon>
        <taxon>Bacillati</taxon>
        <taxon>Bacillota</taxon>
        <taxon>Bacilli</taxon>
        <taxon>Lactobacillales</taxon>
        <taxon>Lactobacillaceae</taxon>
        <taxon>Limosilactobacillus</taxon>
    </lineage>
</organism>
<feature type="compositionally biased region" description="Low complexity" evidence="1">
    <location>
        <begin position="126"/>
        <end position="141"/>
    </location>
</feature>
<feature type="region of interest" description="Disordered" evidence="1">
    <location>
        <begin position="110"/>
        <end position="145"/>
    </location>
</feature>
<dbReference type="InterPro" id="IPR010572">
    <property type="entry name" value="Tail_dom"/>
</dbReference>
<protein>
    <submittedName>
        <fullName evidence="5">Peptidase M23</fullName>
    </submittedName>
</protein>
<dbReference type="AlphaFoldDB" id="A0A317GJU5"/>
<dbReference type="InterPro" id="IPR016047">
    <property type="entry name" value="M23ase_b-sheet_dom"/>
</dbReference>
<dbReference type="Proteomes" id="UP000245866">
    <property type="component" value="Unassembled WGS sequence"/>
</dbReference>
<feature type="domain" description="M23ase beta-sheet core" evidence="2">
    <location>
        <begin position="438"/>
        <end position="524"/>
    </location>
</feature>
<proteinExistence type="predicted"/>
<gene>
    <name evidence="5" type="ORF">DKZ23_03570</name>
</gene>
<evidence type="ECO:0000259" key="4">
    <source>
        <dbReference type="Pfam" id="PF18994"/>
    </source>
</evidence>
<feature type="compositionally biased region" description="Basic and acidic residues" evidence="1">
    <location>
        <begin position="110"/>
        <end position="119"/>
    </location>
</feature>
<dbReference type="Gene3D" id="2.70.70.10">
    <property type="entry name" value="Glucose Permease (Domain IIA)"/>
    <property type="match status" value="1"/>
</dbReference>
<evidence type="ECO:0000259" key="3">
    <source>
        <dbReference type="Pfam" id="PF06605"/>
    </source>
</evidence>
<dbReference type="Gene3D" id="6.20.110.10">
    <property type="match status" value="1"/>
</dbReference>
<dbReference type="Pfam" id="PF06605">
    <property type="entry name" value="Prophage_tail"/>
    <property type="match status" value="1"/>
</dbReference>
<feature type="domain" description="Tail spike" evidence="3">
    <location>
        <begin position="150"/>
        <end position="688"/>
    </location>
</feature>
<evidence type="ECO:0000313" key="6">
    <source>
        <dbReference type="Proteomes" id="UP000245866"/>
    </source>
</evidence>
<dbReference type="InterPro" id="IPR050570">
    <property type="entry name" value="Cell_wall_metabolism_enzyme"/>
</dbReference>
<dbReference type="Pfam" id="PF01551">
    <property type="entry name" value="Peptidase_M23"/>
    <property type="match status" value="1"/>
</dbReference>
<dbReference type="PANTHER" id="PTHR21666">
    <property type="entry name" value="PEPTIDASE-RELATED"/>
    <property type="match status" value="1"/>
</dbReference>
<dbReference type="RefSeq" id="WP_134907141.1">
    <property type="nucleotide sequence ID" value="NZ_JAJAOX010000190.1"/>
</dbReference>
<name>A0A317GJU5_LIMRT</name>
<dbReference type="SUPFAM" id="SSF51261">
    <property type="entry name" value="Duplicated hybrid motif"/>
    <property type="match status" value="1"/>
</dbReference>
<dbReference type="InterPro" id="IPR044051">
    <property type="entry name" value="Prophage_tail_N"/>
</dbReference>
<dbReference type="GO" id="GO:0004222">
    <property type="term" value="F:metalloendopeptidase activity"/>
    <property type="evidence" value="ECO:0007669"/>
    <property type="project" value="TreeGrafter"/>
</dbReference>
<evidence type="ECO:0000259" key="2">
    <source>
        <dbReference type="Pfam" id="PF01551"/>
    </source>
</evidence>
<evidence type="ECO:0000256" key="1">
    <source>
        <dbReference type="SAM" id="MobiDB-lite"/>
    </source>
</evidence>